<feature type="compositionally biased region" description="Polar residues" evidence="1">
    <location>
        <begin position="139"/>
        <end position="163"/>
    </location>
</feature>
<sequence length="169" mass="17403">MEDLTHLFGTCACERNQYTIVIPASSASLAQVILDNSSATNDLADSALQPPPPPTRRQFCGYCGTQLTAWNEGFHGHGGSGGEGGGFIDVALGSLVGESLARLESLRLEGMDEDEDEEEEDGDVMEGQGGARGEGDTPVTASTAEGRSGTQTPGQRAAQPSSRTGGGVS</sequence>
<gene>
    <name evidence="2" type="ORF">B0A54_14608</name>
</gene>
<evidence type="ECO:0000313" key="2">
    <source>
        <dbReference type="EMBL" id="TKA35099.1"/>
    </source>
</evidence>
<evidence type="ECO:0000313" key="3">
    <source>
        <dbReference type="Proteomes" id="UP000310066"/>
    </source>
</evidence>
<dbReference type="InterPro" id="IPR011057">
    <property type="entry name" value="Mss4-like_sf"/>
</dbReference>
<dbReference type="OrthoDB" id="3907216at2759"/>
<proteinExistence type="predicted"/>
<protein>
    <recommendedName>
        <fullName evidence="4">CENP-V/GFA domain-containing protein</fullName>
    </recommendedName>
</protein>
<dbReference type="SUPFAM" id="SSF51316">
    <property type="entry name" value="Mss4-like"/>
    <property type="match status" value="1"/>
</dbReference>
<organism evidence="2 3">
    <name type="scientific">Friedmanniomyces endolithicus</name>
    <dbReference type="NCBI Taxonomy" id="329885"/>
    <lineage>
        <taxon>Eukaryota</taxon>
        <taxon>Fungi</taxon>
        <taxon>Dikarya</taxon>
        <taxon>Ascomycota</taxon>
        <taxon>Pezizomycotina</taxon>
        <taxon>Dothideomycetes</taxon>
        <taxon>Dothideomycetidae</taxon>
        <taxon>Mycosphaerellales</taxon>
        <taxon>Teratosphaeriaceae</taxon>
        <taxon>Friedmanniomyces</taxon>
    </lineage>
</organism>
<feature type="compositionally biased region" description="Acidic residues" evidence="1">
    <location>
        <begin position="111"/>
        <end position="124"/>
    </location>
</feature>
<feature type="region of interest" description="Disordered" evidence="1">
    <location>
        <begin position="108"/>
        <end position="169"/>
    </location>
</feature>
<dbReference type="EMBL" id="NAJP01000073">
    <property type="protein sequence ID" value="TKA35099.1"/>
    <property type="molecule type" value="Genomic_DNA"/>
</dbReference>
<dbReference type="AlphaFoldDB" id="A0A4V5N6A3"/>
<evidence type="ECO:0008006" key="4">
    <source>
        <dbReference type="Google" id="ProtNLM"/>
    </source>
</evidence>
<dbReference type="STRING" id="329885.A0A4V5N6A3"/>
<name>A0A4V5N6A3_9PEZI</name>
<accession>A0A4V5N6A3</accession>
<dbReference type="Proteomes" id="UP000310066">
    <property type="component" value="Unassembled WGS sequence"/>
</dbReference>
<reference evidence="2 3" key="1">
    <citation type="submission" date="2017-03" db="EMBL/GenBank/DDBJ databases">
        <title>Genomes of endolithic fungi from Antarctica.</title>
        <authorList>
            <person name="Coleine C."/>
            <person name="Masonjones S."/>
            <person name="Stajich J.E."/>
        </authorList>
    </citation>
    <scope>NUCLEOTIDE SEQUENCE [LARGE SCALE GENOMIC DNA]</scope>
    <source>
        <strain evidence="2 3">CCFEE 5311</strain>
    </source>
</reference>
<evidence type="ECO:0000256" key="1">
    <source>
        <dbReference type="SAM" id="MobiDB-lite"/>
    </source>
</evidence>
<comment type="caution">
    <text evidence="2">The sequence shown here is derived from an EMBL/GenBank/DDBJ whole genome shotgun (WGS) entry which is preliminary data.</text>
</comment>